<dbReference type="EMBL" id="AY823268">
    <property type="protein sequence ID" value="AAX20102.1"/>
    <property type="molecule type" value="Genomic_DNA"/>
</dbReference>
<dbReference type="Gene3D" id="3.90.550.10">
    <property type="entry name" value="Spore Coat Polysaccharide Biosynthesis Protein SpsA, Chain A"/>
    <property type="match status" value="1"/>
</dbReference>
<dbReference type="AlphaFoldDB" id="Q4QTM9"/>
<dbReference type="Pfam" id="PF00535">
    <property type="entry name" value="Glycos_transf_2"/>
    <property type="match status" value="1"/>
</dbReference>
<evidence type="ECO:0000313" key="2">
    <source>
        <dbReference type="EMBL" id="AAX20102.1"/>
    </source>
</evidence>
<accession>Q4QTM9</accession>
<dbReference type="CAZy" id="GT2">
    <property type="family name" value="Glycosyltransferase Family 2"/>
</dbReference>
<sequence>MRTMSDKRPLLSIIIPVFNNELYIKQTLTSVFEQIDNDVEVIIVNDGSTDNSAALIQKAIDEYQGTGDLHFISQQNAGVSVARNVALDKAQGRWIGFIDGDDLWCPHFLQTIKPLLLEDEGDLIDFQYHYFAQHPPTSSVPTLVKRTDITQVNHDALYEIFRRSHWHIWSRIYRHELINQRRFHVGRRYEDMMFTPWLYLEAHHIISLDQVLYWYRDNAQGITRNIQPSDVNDMVFALNQIIDNARTQPPSQMPSRIITPLIINCFNEIKGIHAKLYGFYNYSEHTISTLKAAAGLLPSGSLSLKRRLHLRYPGLWKRASQLRHILRRGR</sequence>
<dbReference type="PANTHER" id="PTHR22916:SF3">
    <property type="entry name" value="UDP-GLCNAC:BETAGAL BETA-1,3-N-ACETYLGLUCOSAMINYLTRANSFERASE-LIKE PROTEIN 1"/>
    <property type="match status" value="1"/>
</dbReference>
<dbReference type="InterPro" id="IPR001173">
    <property type="entry name" value="Glyco_trans_2-like"/>
</dbReference>
<dbReference type="GO" id="GO:0016758">
    <property type="term" value="F:hexosyltransferase activity"/>
    <property type="evidence" value="ECO:0007669"/>
    <property type="project" value="UniProtKB-ARBA"/>
</dbReference>
<organism evidence="2">
    <name type="scientific">Klebsiella pneumoniae</name>
    <dbReference type="NCBI Taxonomy" id="573"/>
    <lineage>
        <taxon>Bacteria</taxon>
        <taxon>Pseudomonadati</taxon>
        <taxon>Pseudomonadota</taxon>
        <taxon>Gammaproteobacteria</taxon>
        <taxon>Enterobacterales</taxon>
        <taxon>Enterobacteriaceae</taxon>
        <taxon>Klebsiella/Raoultella group</taxon>
        <taxon>Klebsiella</taxon>
        <taxon>Klebsiella pneumoniae complex</taxon>
    </lineage>
</organism>
<evidence type="ECO:0000259" key="1">
    <source>
        <dbReference type="Pfam" id="PF00535"/>
    </source>
</evidence>
<reference evidence="2" key="1">
    <citation type="journal article" date="2005" name="J. Bacteriol.">
        <title>A second outer-core region in Klebsiella pneumoniae lipopolysaccharide.</title>
        <authorList>
            <person name="Regue M."/>
            <person name="Izquierdo L."/>
            <person name="Fresno S."/>
            <person name="Pique N."/>
            <person name="Corsaro M.M."/>
            <person name="Naldi T."/>
            <person name="De Castro C."/>
            <person name="Waidelich D."/>
            <person name="Merino S."/>
            <person name="Tomas J.M."/>
        </authorList>
    </citation>
    <scope>NUCLEOTIDE SEQUENCE</scope>
    <source>
        <strain evidence="2">52145</strain>
    </source>
</reference>
<gene>
    <name evidence="2" type="primary">wabM</name>
</gene>
<proteinExistence type="predicted"/>
<dbReference type="PANTHER" id="PTHR22916">
    <property type="entry name" value="GLYCOSYLTRANSFERASE"/>
    <property type="match status" value="1"/>
</dbReference>
<dbReference type="SUPFAM" id="SSF53448">
    <property type="entry name" value="Nucleotide-diphospho-sugar transferases"/>
    <property type="match status" value="1"/>
</dbReference>
<feature type="domain" description="Glycosyltransferase 2-like" evidence="1">
    <location>
        <begin position="12"/>
        <end position="138"/>
    </location>
</feature>
<protein>
    <submittedName>
        <fullName evidence="2">WabM</fullName>
    </submittedName>
</protein>
<dbReference type="CDD" id="cd00761">
    <property type="entry name" value="Glyco_tranf_GTA_type"/>
    <property type="match status" value="1"/>
</dbReference>
<dbReference type="InterPro" id="IPR029044">
    <property type="entry name" value="Nucleotide-diphossugar_trans"/>
</dbReference>
<name>Q4QTM9_KLEPN</name>